<dbReference type="RefSeq" id="WP_082709232.1">
    <property type="nucleotide sequence ID" value="NZ_JAQNVT010000032.1"/>
</dbReference>
<evidence type="ECO:0000256" key="1">
    <source>
        <dbReference type="ARBA" id="ARBA00007274"/>
    </source>
</evidence>
<dbReference type="InterPro" id="IPR001451">
    <property type="entry name" value="Hexapep"/>
</dbReference>
<dbReference type="PATRIC" id="fig|46506.5.peg.26"/>
<dbReference type="Gene3D" id="2.160.10.10">
    <property type="entry name" value="Hexapeptide repeat proteins"/>
    <property type="match status" value="1"/>
</dbReference>
<organism evidence="5 6">
    <name type="scientific">Bacteroides stercoris</name>
    <dbReference type="NCBI Taxonomy" id="46506"/>
    <lineage>
        <taxon>Bacteria</taxon>
        <taxon>Pseudomonadati</taxon>
        <taxon>Bacteroidota</taxon>
        <taxon>Bacteroidia</taxon>
        <taxon>Bacteroidales</taxon>
        <taxon>Bacteroidaceae</taxon>
        <taxon>Bacteroides</taxon>
    </lineage>
</organism>
<evidence type="ECO:0000256" key="4">
    <source>
        <dbReference type="ARBA" id="ARBA00023315"/>
    </source>
</evidence>
<dbReference type="GO" id="GO:0005737">
    <property type="term" value="C:cytoplasm"/>
    <property type="evidence" value="ECO:0007669"/>
    <property type="project" value="InterPro"/>
</dbReference>
<dbReference type="EMBL" id="LRGC01000001">
    <property type="protein sequence ID" value="KWR57488.1"/>
    <property type="molecule type" value="Genomic_DNA"/>
</dbReference>
<dbReference type="GO" id="GO:0009001">
    <property type="term" value="F:serine O-acetyltransferase activity"/>
    <property type="evidence" value="ECO:0007669"/>
    <property type="project" value="UniProtKB-EC"/>
</dbReference>
<dbReference type="AlphaFoldDB" id="A0A108TCJ7"/>
<gene>
    <name evidence="5" type="primary">cysE_1</name>
    <name evidence="5" type="ORF">AA415_00021</name>
</gene>
<dbReference type="PROSITE" id="PS00101">
    <property type="entry name" value="HEXAPEP_TRANSFERASES"/>
    <property type="match status" value="1"/>
</dbReference>
<reference evidence="5 6" key="1">
    <citation type="journal article" date="2016" name="BMC Genomics">
        <title>Type VI secretion systems of human gut Bacteroidales segregate into three genetic architectures, two of which are contained on mobile genetic elements.</title>
        <authorList>
            <person name="Coyne M.J."/>
            <person name="Roelofs K.G."/>
            <person name="Comstock L.E."/>
        </authorList>
    </citation>
    <scope>NUCLEOTIDE SEQUENCE [LARGE SCALE GENOMIC DNA]</scope>
    <source>
        <strain evidence="5 6">CL09T03C01</strain>
    </source>
</reference>
<keyword evidence="6" id="KW-1185">Reference proteome</keyword>
<keyword evidence="3" id="KW-0677">Repeat</keyword>
<dbReference type="InterPro" id="IPR018357">
    <property type="entry name" value="Hexapep_transf_CS"/>
</dbReference>
<evidence type="ECO:0000256" key="2">
    <source>
        <dbReference type="ARBA" id="ARBA00022679"/>
    </source>
</evidence>
<evidence type="ECO:0000256" key="3">
    <source>
        <dbReference type="ARBA" id="ARBA00022737"/>
    </source>
</evidence>
<dbReference type="InterPro" id="IPR011004">
    <property type="entry name" value="Trimer_LpxA-like_sf"/>
</dbReference>
<accession>A0A108TCJ7</accession>
<evidence type="ECO:0000313" key="5">
    <source>
        <dbReference type="EMBL" id="KWR57488.1"/>
    </source>
</evidence>
<dbReference type="PANTHER" id="PTHR42811">
    <property type="entry name" value="SERINE ACETYLTRANSFERASE"/>
    <property type="match status" value="1"/>
</dbReference>
<protein>
    <submittedName>
        <fullName evidence="5">Serine acetyltransferase</fullName>
        <ecNumber evidence="5">2.3.1.30</ecNumber>
    </submittedName>
</protein>
<dbReference type="STRING" id="46506.AA415_00021"/>
<name>A0A108TCJ7_BACSE</name>
<proteinExistence type="inferred from homology"/>
<keyword evidence="2 5" id="KW-0808">Transferase</keyword>
<dbReference type="InterPro" id="IPR045304">
    <property type="entry name" value="LbH_SAT"/>
</dbReference>
<comment type="similarity">
    <text evidence="1">Belongs to the transferase hexapeptide repeat family.</text>
</comment>
<dbReference type="GO" id="GO:0006535">
    <property type="term" value="P:cysteine biosynthetic process from serine"/>
    <property type="evidence" value="ECO:0007669"/>
    <property type="project" value="InterPro"/>
</dbReference>
<comment type="caution">
    <text evidence="5">The sequence shown here is derived from an EMBL/GenBank/DDBJ whole genome shotgun (WGS) entry which is preliminary data.</text>
</comment>
<dbReference type="Proteomes" id="UP000056419">
    <property type="component" value="Unassembled WGS sequence"/>
</dbReference>
<dbReference type="CDD" id="cd03354">
    <property type="entry name" value="LbH_SAT"/>
    <property type="match status" value="1"/>
</dbReference>
<dbReference type="Pfam" id="PF00132">
    <property type="entry name" value="Hexapep"/>
    <property type="match status" value="1"/>
</dbReference>
<dbReference type="PIRSF" id="PIRSF000441">
    <property type="entry name" value="CysE"/>
    <property type="match status" value="1"/>
</dbReference>
<keyword evidence="4 5" id="KW-0012">Acyltransferase</keyword>
<dbReference type="EC" id="2.3.1.30" evidence="5"/>
<dbReference type="InterPro" id="IPR005881">
    <property type="entry name" value="Ser_O-AcTrfase"/>
</dbReference>
<sequence length="143" mass="15446">MTPLTLQRIAYKLNKCHFTFFAKIVNTANNLIFSCDIKYTTNIPKTTIFDHYGHGVIIHADTKIEEHVRILHNVTLGGGRNATQKGAPHICEGVMIGTGACVLGPIKIGKYSKIGANAVVISDVPEYATAVGVPAKIITNNSK</sequence>
<dbReference type="SUPFAM" id="SSF51161">
    <property type="entry name" value="Trimeric LpxA-like enzymes"/>
    <property type="match status" value="1"/>
</dbReference>
<evidence type="ECO:0000313" key="6">
    <source>
        <dbReference type="Proteomes" id="UP000056419"/>
    </source>
</evidence>